<evidence type="ECO:0000313" key="5">
    <source>
        <dbReference type="EMBL" id="MFC7332182.1"/>
    </source>
</evidence>
<organism evidence="5 6">
    <name type="scientific">Rhodocista pekingensis</name>
    <dbReference type="NCBI Taxonomy" id="201185"/>
    <lineage>
        <taxon>Bacteria</taxon>
        <taxon>Pseudomonadati</taxon>
        <taxon>Pseudomonadota</taxon>
        <taxon>Alphaproteobacteria</taxon>
        <taxon>Rhodospirillales</taxon>
        <taxon>Azospirillaceae</taxon>
        <taxon>Rhodocista</taxon>
    </lineage>
</organism>
<dbReference type="InterPro" id="IPR016188">
    <property type="entry name" value="PurM-like_N"/>
</dbReference>
<dbReference type="NCBIfam" id="TIGR01379">
    <property type="entry name" value="thiL"/>
    <property type="match status" value="1"/>
</dbReference>
<keyword evidence="2" id="KW-0479">Metal-binding</keyword>
<feature type="domain" description="PurM-like N-terminal" evidence="3">
    <location>
        <begin position="44"/>
        <end position="156"/>
    </location>
</feature>
<feature type="binding site" evidence="2">
    <location>
        <position position="62"/>
    </location>
    <ligand>
        <name>Mg(2+)</name>
        <dbReference type="ChEBI" id="CHEBI:18420"/>
        <label>1</label>
    </ligand>
</feature>
<dbReference type="Pfam" id="PF02769">
    <property type="entry name" value="AIRS_C"/>
    <property type="match status" value="1"/>
</dbReference>
<feature type="binding site" evidence="2">
    <location>
        <position position="232"/>
    </location>
    <ligand>
        <name>Mg(2+)</name>
        <dbReference type="ChEBI" id="CHEBI:18420"/>
        <label>3</label>
    </ligand>
</feature>
<comment type="miscellaneous">
    <text evidence="2">Reaction mechanism of ThiL seems to utilize a direct, inline transfer of the gamma-phosphate of ATP to TMP rather than a phosphorylated enzyme intermediate.</text>
</comment>
<dbReference type="GO" id="GO:0009030">
    <property type="term" value="F:thiamine-phosphate kinase activity"/>
    <property type="evidence" value="ECO:0007669"/>
    <property type="project" value="UniProtKB-EC"/>
</dbReference>
<gene>
    <name evidence="2 5" type="primary">thiL</name>
    <name evidence="5" type="ORF">ACFQPS_03345</name>
</gene>
<keyword evidence="1 2" id="KW-0784">Thiamine biosynthesis</keyword>
<feature type="binding site" evidence="2">
    <location>
        <position position="61"/>
    </location>
    <ligand>
        <name>Mg(2+)</name>
        <dbReference type="ChEBI" id="CHEBI:18420"/>
        <label>1</label>
    </ligand>
</feature>
<feature type="binding site" evidence="2">
    <location>
        <position position="60"/>
    </location>
    <ligand>
        <name>Mg(2+)</name>
        <dbReference type="ChEBI" id="CHEBI:18420"/>
        <label>4</label>
    </ligand>
</feature>
<proteinExistence type="inferred from homology"/>
<dbReference type="CDD" id="cd02194">
    <property type="entry name" value="ThiL"/>
    <property type="match status" value="1"/>
</dbReference>
<dbReference type="InterPro" id="IPR036921">
    <property type="entry name" value="PurM-like_N_sf"/>
</dbReference>
<comment type="caution">
    <text evidence="2">Lacks conserved residue(s) required for the propagation of feature annotation.</text>
</comment>
<feature type="binding site" evidence="2">
    <location>
        <position position="235"/>
    </location>
    <ligand>
        <name>Mg(2+)</name>
        <dbReference type="ChEBI" id="CHEBI:18420"/>
        <label>5</label>
    </ligand>
</feature>
<evidence type="ECO:0000313" key="6">
    <source>
        <dbReference type="Proteomes" id="UP001596456"/>
    </source>
</evidence>
<feature type="binding site" evidence="2">
    <location>
        <position position="45"/>
    </location>
    <ligand>
        <name>Mg(2+)</name>
        <dbReference type="ChEBI" id="CHEBI:18420"/>
        <label>3</label>
    </ligand>
</feature>
<comment type="function">
    <text evidence="2">Catalyzes the ATP-dependent phosphorylation of thiamine-monophosphate (TMP) to form thiamine-pyrophosphate (TPP), the active form of vitamin B1.</text>
</comment>
<evidence type="ECO:0000256" key="2">
    <source>
        <dbReference type="HAMAP-Rule" id="MF_02128"/>
    </source>
</evidence>
<feature type="binding site" evidence="2">
    <location>
        <position position="69"/>
    </location>
    <ligand>
        <name>substrate</name>
    </ligand>
</feature>
<reference evidence="6" key="1">
    <citation type="journal article" date="2019" name="Int. J. Syst. Evol. Microbiol.">
        <title>The Global Catalogue of Microorganisms (GCM) 10K type strain sequencing project: providing services to taxonomists for standard genome sequencing and annotation.</title>
        <authorList>
            <consortium name="The Broad Institute Genomics Platform"/>
            <consortium name="The Broad Institute Genome Sequencing Center for Infectious Disease"/>
            <person name="Wu L."/>
            <person name="Ma J."/>
        </authorList>
    </citation>
    <scope>NUCLEOTIDE SEQUENCE [LARGE SCALE GENOMIC DNA]</scope>
    <source>
        <strain evidence="6">CGMCC 1.16275</strain>
    </source>
</reference>
<keyword evidence="6" id="KW-1185">Reference proteome</keyword>
<feature type="binding site" evidence="2">
    <location>
        <position position="284"/>
    </location>
    <ligand>
        <name>substrate</name>
    </ligand>
</feature>
<evidence type="ECO:0000259" key="4">
    <source>
        <dbReference type="Pfam" id="PF02769"/>
    </source>
</evidence>
<comment type="catalytic activity">
    <reaction evidence="2">
        <text>thiamine phosphate + ATP = thiamine diphosphate + ADP</text>
        <dbReference type="Rhea" id="RHEA:15913"/>
        <dbReference type="ChEBI" id="CHEBI:30616"/>
        <dbReference type="ChEBI" id="CHEBI:37575"/>
        <dbReference type="ChEBI" id="CHEBI:58937"/>
        <dbReference type="ChEBI" id="CHEBI:456216"/>
        <dbReference type="EC" id="2.7.4.16"/>
    </reaction>
</comment>
<dbReference type="Gene3D" id="3.30.1330.10">
    <property type="entry name" value="PurM-like, N-terminal domain"/>
    <property type="match status" value="1"/>
</dbReference>
<dbReference type="EMBL" id="JBHTCM010000004">
    <property type="protein sequence ID" value="MFC7332182.1"/>
    <property type="molecule type" value="Genomic_DNA"/>
</dbReference>
<dbReference type="InterPro" id="IPR010918">
    <property type="entry name" value="PurM-like_C_dom"/>
</dbReference>
<keyword evidence="2 5" id="KW-0418">Kinase</keyword>
<evidence type="ECO:0000259" key="3">
    <source>
        <dbReference type="Pfam" id="PF00586"/>
    </source>
</evidence>
<feature type="binding site" evidence="2">
    <location>
        <position position="341"/>
    </location>
    <ligand>
        <name>substrate</name>
    </ligand>
</feature>
<feature type="binding site" evidence="2">
    <location>
        <position position="62"/>
    </location>
    <ligand>
        <name>Mg(2+)</name>
        <dbReference type="ChEBI" id="CHEBI:18420"/>
        <label>2</label>
    </ligand>
</feature>
<evidence type="ECO:0000256" key="1">
    <source>
        <dbReference type="ARBA" id="ARBA00022977"/>
    </source>
</evidence>
<dbReference type="Gene3D" id="3.90.650.10">
    <property type="entry name" value="PurM-like C-terminal domain"/>
    <property type="match status" value="1"/>
</dbReference>
<feature type="binding site" evidence="2">
    <location>
        <position position="90"/>
    </location>
    <ligand>
        <name>Mg(2+)</name>
        <dbReference type="ChEBI" id="CHEBI:18420"/>
        <label>4</label>
    </ligand>
</feature>
<keyword evidence="2" id="KW-0067">ATP-binding</keyword>
<keyword evidence="2" id="KW-0547">Nucleotide-binding</keyword>
<dbReference type="RefSeq" id="WP_377356421.1">
    <property type="nucleotide sequence ID" value="NZ_JBHTCM010000004.1"/>
</dbReference>
<dbReference type="EC" id="2.7.4.16" evidence="2"/>
<comment type="pathway">
    <text evidence="2">Cofactor biosynthesis; thiamine diphosphate biosynthesis; thiamine diphosphate from thiamine phosphate: step 1/1.</text>
</comment>
<dbReference type="SUPFAM" id="SSF56042">
    <property type="entry name" value="PurM C-terminal domain-like"/>
    <property type="match status" value="1"/>
</dbReference>
<comment type="caution">
    <text evidence="5">The sequence shown here is derived from an EMBL/GenBank/DDBJ whole genome shotgun (WGS) entry which is preliminary data.</text>
</comment>
<dbReference type="HAMAP" id="MF_02128">
    <property type="entry name" value="TMP_kinase"/>
    <property type="match status" value="1"/>
</dbReference>
<feature type="binding site" evidence="2">
    <location>
        <position position="234"/>
    </location>
    <ligand>
        <name>ATP</name>
        <dbReference type="ChEBI" id="CHEBI:30616"/>
    </ligand>
</feature>
<feature type="domain" description="PurM-like C-terminal" evidence="4">
    <location>
        <begin position="168"/>
        <end position="321"/>
    </location>
</feature>
<dbReference type="SUPFAM" id="SSF55326">
    <property type="entry name" value="PurM N-terminal domain-like"/>
    <property type="match status" value="1"/>
</dbReference>
<feature type="binding site" evidence="2">
    <location>
        <position position="90"/>
    </location>
    <ligand>
        <name>Mg(2+)</name>
        <dbReference type="ChEBI" id="CHEBI:18420"/>
        <label>3</label>
    </ligand>
</feature>
<dbReference type="InterPro" id="IPR036676">
    <property type="entry name" value="PurM-like_C_sf"/>
</dbReference>
<feature type="binding site" evidence="2">
    <location>
        <begin position="137"/>
        <end position="138"/>
    </location>
    <ligand>
        <name>ATP</name>
        <dbReference type="ChEBI" id="CHEBI:30616"/>
    </ligand>
</feature>
<dbReference type="Proteomes" id="UP001596456">
    <property type="component" value="Unassembled WGS sequence"/>
</dbReference>
<feature type="binding site" evidence="2">
    <location>
        <position position="90"/>
    </location>
    <ligand>
        <name>Mg(2+)</name>
        <dbReference type="ChEBI" id="CHEBI:18420"/>
        <label>2</label>
    </ligand>
</feature>
<feature type="binding site" evidence="2">
    <location>
        <position position="164"/>
    </location>
    <ligand>
        <name>ATP</name>
        <dbReference type="ChEBI" id="CHEBI:30616"/>
    </ligand>
</feature>
<dbReference type="InterPro" id="IPR006283">
    <property type="entry name" value="ThiL-like"/>
</dbReference>
<feature type="binding site" evidence="2">
    <location>
        <position position="45"/>
    </location>
    <ligand>
        <name>Mg(2+)</name>
        <dbReference type="ChEBI" id="CHEBI:18420"/>
        <label>4</label>
    </ligand>
</feature>
<sequence length="344" mass="34766">MTGQGATPAAPGSAAPAAAGEFGRIDRYLKPLAQGYPGAFGLTDDAGTVAVPAGMELVVTTDAMVAGVHFLPDDPPEDIAAKLLRVNLSDLAAKGAVPLAYSLVTALPRDCAEDWLARFCAGLGEDQRRYGIHLLGGDSVSTSGPVTLTVSALGLVPAGRMVRRAGARPGDLVFLTGTVGDAALALLRVLGREPAALPLAADWAPLVARLRRPEPRLAFAPALRELASAGLDVSDGLVADLGHIAAVSGVAIEIRADRLPLSAAARTLLAAAPDLLATVLTGGDDYELAFTAPAAREAAVLAAGRACGVSVTGIGRVLAGGPAVTVLDAAGAPLPLDRPGWQHF</sequence>
<comment type="similarity">
    <text evidence="2">Belongs to the thiamine-monophosphate kinase family.</text>
</comment>
<dbReference type="PIRSF" id="PIRSF005303">
    <property type="entry name" value="Thiam_monoph_kin"/>
    <property type="match status" value="1"/>
</dbReference>
<name>A0ABW2KQB1_9PROT</name>
<accession>A0ABW2KQB1</accession>
<dbReference type="PANTHER" id="PTHR30270">
    <property type="entry name" value="THIAMINE-MONOPHOSPHATE KINASE"/>
    <property type="match status" value="1"/>
</dbReference>
<keyword evidence="2" id="KW-0460">Magnesium</keyword>
<keyword evidence="2 5" id="KW-0808">Transferase</keyword>
<dbReference type="PANTHER" id="PTHR30270:SF0">
    <property type="entry name" value="THIAMINE-MONOPHOSPHATE KINASE"/>
    <property type="match status" value="1"/>
</dbReference>
<feature type="binding site" evidence="2">
    <location>
        <position position="138"/>
    </location>
    <ligand>
        <name>Mg(2+)</name>
        <dbReference type="ChEBI" id="CHEBI:18420"/>
        <label>1</label>
    </ligand>
</feature>
<dbReference type="Pfam" id="PF00586">
    <property type="entry name" value="AIRS"/>
    <property type="match status" value="1"/>
</dbReference>
<protein>
    <recommendedName>
        <fullName evidence="2">Thiamine-monophosphate kinase</fullName>
        <shortName evidence="2">TMP kinase</shortName>
        <shortName evidence="2">Thiamine-phosphate kinase</shortName>
        <ecNumber evidence="2">2.7.4.16</ecNumber>
    </recommendedName>
</protein>